<dbReference type="FunFam" id="2.60.40.60:FF:000020">
    <property type="entry name" value="Dachsous cadherin-related 1b"/>
    <property type="match status" value="1"/>
</dbReference>
<dbReference type="PANTHER" id="PTHR24028">
    <property type="entry name" value="CADHERIN-87A"/>
    <property type="match status" value="1"/>
</dbReference>
<reference evidence="12" key="1">
    <citation type="submission" date="2022-06" db="EMBL/GenBank/DDBJ databases">
        <authorList>
            <person name="Berger JAMES D."/>
            <person name="Berger JAMES D."/>
        </authorList>
    </citation>
    <scope>NUCLEOTIDE SEQUENCE [LARGE SCALE GENOMIC DNA]</scope>
</reference>
<feature type="domain" description="Cadherin" evidence="11">
    <location>
        <begin position="237"/>
        <end position="342"/>
    </location>
</feature>
<evidence type="ECO:0000256" key="10">
    <source>
        <dbReference type="SAM" id="Phobius"/>
    </source>
</evidence>
<keyword evidence="12" id="KW-1185">Reference proteome</keyword>
<dbReference type="InterPro" id="IPR050174">
    <property type="entry name" value="Protocadherin/Cadherin-CA"/>
</dbReference>
<dbReference type="PRINTS" id="PR00205">
    <property type="entry name" value="CADHERIN"/>
</dbReference>
<evidence type="ECO:0000256" key="4">
    <source>
        <dbReference type="ARBA" id="ARBA00022837"/>
    </source>
</evidence>
<dbReference type="SUPFAM" id="SSF49313">
    <property type="entry name" value="Cadherin-like"/>
    <property type="match status" value="5"/>
</dbReference>
<feature type="domain" description="Cadherin" evidence="11">
    <location>
        <begin position="41"/>
        <end position="212"/>
    </location>
</feature>
<proteinExistence type="predicted"/>
<dbReference type="GO" id="GO:0005509">
    <property type="term" value="F:calcium ion binding"/>
    <property type="evidence" value="ECO:0007669"/>
    <property type="project" value="UniProtKB-UniRule"/>
</dbReference>
<keyword evidence="5 10" id="KW-1133">Transmembrane helix</keyword>
<evidence type="ECO:0000313" key="14">
    <source>
        <dbReference type="WBParaSite" id="TREG1_48230.3"/>
    </source>
</evidence>
<dbReference type="PROSITE" id="PS00232">
    <property type="entry name" value="CADHERIN_1"/>
    <property type="match status" value="5"/>
</dbReference>
<dbReference type="InterPro" id="IPR020894">
    <property type="entry name" value="Cadherin_CS"/>
</dbReference>
<dbReference type="Proteomes" id="UP000050795">
    <property type="component" value="Unassembled WGS sequence"/>
</dbReference>
<organism evidence="12 13">
    <name type="scientific">Trichobilharzia regenti</name>
    <name type="common">Nasal bird schistosome</name>
    <dbReference type="NCBI Taxonomy" id="157069"/>
    <lineage>
        <taxon>Eukaryota</taxon>
        <taxon>Metazoa</taxon>
        <taxon>Spiralia</taxon>
        <taxon>Lophotrochozoa</taxon>
        <taxon>Platyhelminthes</taxon>
        <taxon>Trematoda</taxon>
        <taxon>Digenea</taxon>
        <taxon>Strigeidida</taxon>
        <taxon>Schistosomatoidea</taxon>
        <taxon>Schistosomatidae</taxon>
        <taxon>Trichobilharzia</taxon>
    </lineage>
</organism>
<evidence type="ECO:0000313" key="12">
    <source>
        <dbReference type="Proteomes" id="UP000050795"/>
    </source>
</evidence>
<evidence type="ECO:0000256" key="1">
    <source>
        <dbReference type="ARBA" id="ARBA00004167"/>
    </source>
</evidence>
<evidence type="ECO:0000256" key="5">
    <source>
        <dbReference type="ARBA" id="ARBA00022989"/>
    </source>
</evidence>
<feature type="compositionally biased region" description="Polar residues" evidence="9">
    <location>
        <begin position="1300"/>
        <end position="1310"/>
    </location>
</feature>
<sequence>MKTIRYYENVSGYMKEYFVLHCIIHFSITLSCVFGRISRLQEYSNEFSIDENCPIGTEVGTISAIVISNPKSSPSLLSSQSQMKHSNENEIGQLVGLTYKLGSPSALFNIHERKGLLTTKAEIDAEALCYQVVTLNTDQMEDSDASVIDLESGGLKNNRSKIATVVDQIKCNSSGDLTVQLDVNAIQADGSLRSVHHITIRIHDLNDNGPKFEQIRWHKRLKEALYRVGRKIDLPRARDIDLLAEHRRMNYRLDPFHEDGHNSTDPAKSPFKLEISNLGQPRLVLTEDLDAEVETRHRFVLVAYSPNAVMPRNTLNNLIIPKESYLEIDIEVTDMNDNEPRFSSPVYNVSVAENASVGSVIFELVAYDPDSTSQLTYTMASSLEYHVMSTTFHIESDGHVRLRSSLDYELRQIYSIPIEVTDGEFSSRTTLNVQVVDVNDEPPAFELNPKQLVADENSLPGKLIGQVRIRDPDSPSVNGLVECSEPPGLVRRQALQFSPDPTVNPTAQAYDLSTRIMLDREDPENPIPGHLIIHLICSDGGSNTGRIGSHNSVSGVRLTSTMTVTLTIRDINDHGPVFENSVYHVSIQENNQIGEKVVQISAHDDDEGENARITYSLLDRANFKIDALTGWITPNLMFDRETRDSYQVTAIATDHGKPRLSSSVLINITVLDVNDHSPLLASYETDESLLQTNDLPIGRFGMKNIFIVQENMPTNTYVGDILAFDKDEGLNAELKFDLLPDPVFHLHERFKLLTNGSLYTNAELDREEKDHYRLTVVVSDKSPDEPLSTTGNIGIIVLDVNDNRPQLLKPQGLLSPNNSQLREYRRHMNPGVLLYDQPSEEVNHNIIKGNQKRSDPEYHTPIPSPGIIPEAENAQFTLPEPIIRLSVHEKPGQVICALYAEDPDAGENGSVFYLLEEFYDLLINEIKPNPLIRVNPENGDLVVLRQMLPTDLGYHFFKVTASDRGHPKMKMDQKVLSILVEDIPASGAMGHNLLSSSYYMSNITGLDLTGWTVGGTKNILVISVLSVVSAILATILITAIICFIKPCSKNRRRHRNVNGRNDALRDRPPTYPGSSETNGILMNESETFMNGRMEQRGYTTSTDIYHPLFHRPLDPLNGHFDSWRHQYGNNEITCGNISCSHGTSSSVDLEHSNSNDHDVLINPRHMINTDNNKMTNNGILQTNYENLIHHNLHDIHTSMESTSISISPSSRMNDQSVSVRVFNSQIGSDGMSEMNDKISLPRANKLSGIVYSSNSVTPKLDTTNEFYIAKPIPLVSRVICNFNADQMGSEETTKTDDAHTNNSMNSTLSPVNLLDPVADEGLTRYQGSRLDTAVPKFGTFKSCMTTGEQGNLGVEDIVTGEEQTCDSGRGGSEEELILRKLDEQQTHSSIPEISYETGPNAWNKSSFHLDSSLVNSDGMNLANPWSMKTHSMQSEYQNNTYHRLYLSTS</sequence>
<accession>A0AA85JRD2</accession>
<keyword evidence="3" id="KW-0677">Repeat</keyword>
<evidence type="ECO:0000256" key="3">
    <source>
        <dbReference type="ARBA" id="ARBA00022737"/>
    </source>
</evidence>
<feature type="domain" description="Cadherin" evidence="11">
    <location>
        <begin position="579"/>
        <end position="680"/>
    </location>
</feature>
<feature type="domain" description="Cadherin" evidence="11">
    <location>
        <begin position="708"/>
        <end position="807"/>
    </location>
</feature>
<evidence type="ECO:0000313" key="13">
    <source>
        <dbReference type="WBParaSite" id="TREG1_48230.1"/>
    </source>
</evidence>
<dbReference type="Gene3D" id="2.60.40.60">
    <property type="entry name" value="Cadherins"/>
    <property type="match status" value="7"/>
</dbReference>
<feature type="transmembrane region" description="Helical" evidence="10">
    <location>
        <begin position="1019"/>
        <end position="1044"/>
    </location>
</feature>
<dbReference type="InterPro" id="IPR015919">
    <property type="entry name" value="Cadherin-like_sf"/>
</dbReference>
<dbReference type="CDD" id="cd11304">
    <property type="entry name" value="Cadherin_repeat"/>
    <property type="match status" value="5"/>
</dbReference>
<keyword evidence="2 10" id="KW-0812">Transmembrane</keyword>
<dbReference type="WBParaSite" id="TREG1_48230.1">
    <property type="protein sequence ID" value="TREG1_48230.1"/>
    <property type="gene ID" value="TREG1_48230"/>
</dbReference>
<dbReference type="GO" id="GO:0007156">
    <property type="term" value="P:homophilic cell adhesion via plasma membrane adhesion molecules"/>
    <property type="evidence" value="ECO:0007669"/>
    <property type="project" value="InterPro"/>
</dbReference>
<keyword evidence="4 8" id="KW-0106">Calcium</keyword>
<evidence type="ECO:0000256" key="8">
    <source>
        <dbReference type="PROSITE-ProRule" id="PRU00043"/>
    </source>
</evidence>
<dbReference type="PANTHER" id="PTHR24028:SF328">
    <property type="entry name" value="CADHERIN-3"/>
    <property type="match status" value="1"/>
</dbReference>
<dbReference type="PROSITE" id="PS51257">
    <property type="entry name" value="PROKAR_LIPOPROTEIN"/>
    <property type="match status" value="1"/>
</dbReference>
<dbReference type="InterPro" id="IPR002126">
    <property type="entry name" value="Cadherin-like_dom"/>
</dbReference>
<evidence type="ECO:0000259" key="11">
    <source>
        <dbReference type="PROSITE" id="PS50268"/>
    </source>
</evidence>
<evidence type="ECO:0000256" key="2">
    <source>
        <dbReference type="ARBA" id="ARBA00022692"/>
    </source>
</evidence>
<keyword evidence="6 10" id="KW-0472">Membrane</keyword>
<feature type="region of interest" description="Disordered" evidence="9">
    <location>
        <begin position="1059"/>
        <end position="1079"/>
    </location>
</feature>
<dbReference type="GO" id="GO:0005886">
    <property type="term" value="C:plasma membrane"/>
    <property type="evidence" value="ECO:0007669"/>
    <property type="project" value="InterPro"/>
</dbReference>
<evidence type="ECO:0000256" key="7">
    <source>
        <dbReference type="ARBA" id="ARBA00023180"/>
    </source>
</evidence>
<comment type="subcellular location">
    <subcellularLocation>
        <location evidence="1">Membrane</location>
        <topology evidence="1">Single-pass membrane protein</topology>
    </subcellularLocation>
</comment>
<name>A0AA85JRD2_TRIRE</name>
<dbReference type="WBParaSite" id="TREG1_48230.3">
    <property type="protein sequence ID" value="TREG1_48230.3"/>
    <property type="gene ID" value="TREG1_48230"/>
</dbReference>
<feature type="domain" description="Cadherin" evidence="11">
    <location>
        <begin position="343"/>
        <end position="445"/>
    </location>
</feature>
<evidence type="ECO:0000256" key="9">
    <source>
        <dbReference type="SAM" id="MobiDB-lite"/>
    </source>
</evidence>
<dbReference type="FunFam" id="2.60.40.60:FF:000092">
    <property type="entry name" value="Protocadherin 8"/>
    <property type="match status" value="2"/>
</dbReference>
<reference evidence="13 14" key="2">
    <citation type="submission" date="2023-11" db="UniProtKB">
        <authorList>
            <consortium name="WormBaseParasite"/>
        </authorList>
    </citation>
    <scope>IDENTIFICATION</scope>
</reference>
<dbReference type="SMART" id="SM00112">
    <property type="entry name" value="CA"/>
    <property type="match status" value="7"/>
</dbReference>
<feature type="region of interest" description="Disordered" evidence="9">
    <location>
        <begin position="1290"/>
        <end position="1312"/>
    </location>
</feature>
<dbReference type="PROSITE" id="PS50268">
    <property type="entry name" value="CADHERIN_2"/>
    <property type="match status" value="6"/>
</dbReference>
<dbReference type="Pfam" id="PF00028">
    <property type="entry name" value="Cadherin"/>
    <property type="match status" value="3"/>
</dbReference>
<keyword evidence="7" id="KW-0325">Glycoprotein</keyword>
<feature type="domain" description="Cadherin" evidence="11">
    <location>
        <begin position="446"/>
        <end position="578"/>
    </location>
</feature>
<protein>
    <recommendedName>
        <fullName evidence="11">Cadherin domain-containing protein</fullName>
    </recommendedName>
</protein>
<evidence type="ECO:0000256" key="6">
    <source>
        <dbReference type="ARBA" id="ARBA00023136"/>
    </source>
</evidence>